<dbReference type="InterPro" id="IPR036594">
    <property type="entry name" value="Meth_synthase_dom"/>
</dbReference>
<dbReference type="GO" id="GO:0005829">
    <property type="term" value="C:cytosol"/>
    <property type="evidence" value="ECO:0007669"/>
    <property type="project" value="TreeGrafter"/>
</dbReference>
<dbReference type="InterPro" id="IPR003759">
    <property type="entry name" value="Cbl-bd_cap"/>
</dbReference>
<evidence type="ECO:0000256" key="1">
    <source>
        <dbReference type="ARBA" id="ARBA00010398"/>
    </source>
</evidence>
<evidence type="ECO:0000256" key="4">
    <source>
        <dbReference type="ARBA" id="ARBA00022737"/>
    </source>
</evidence>
<dbReference type="InterPro" id="IPR000489">
    <property type="entry name" value="Pterin-binding_dom"/>
</dbReference>
<dbReference type="Gene3D" id="3.20.20.20">
    <property type="entry name" value="Dihydropteroate synthase-like"/>
    <property type="match status" value="1"/>
</dbReference>
<dbReference type="Gene3D" id="3.10.196.10">
    <property type="entry name" value="Vitamin B12-dependent methionine synthase, activation domain"/>
    <property type="match status" value="1"/>
</dbReference>
<feature type="domain" description="B12-binding N-terminal" evidence="8">
    <location>
        <begin position="264"/>
        <end position="374"/>
    </location>
</feature>
<feature type="domain" description="Pterin-binding" evidence="5">
    <location>
        <begin position="1"/>
        <end position="240"/>
    </location>
</feature>
<comment type="similarity">
    <text evidence="1">Belongs to the vitamin-B12 dependent methionine synthase family.</text>
</comment>
<dbReference type="Pfam" id="PF02607">
    <property type="entry name" value="B12-binding_2"/>
    <property type="match status" value="1"/>
</dbReference>
<keyword evidence="2" id="KW-0489">Methyltransferase</keyword>
<feature type="domain" description="AdoMet activation" evidence="6">
    <location>
        <begin position="521"/>
        <end position="807"/>
    </location>
</feature>
<dbReference type="InterPro" id="IPR011005">
    <property type="entry name" value="Dihydropteroate_synth-like_sf"/>
</dbReference>
<dbReference type="InterPro" id="IPR036724">
    <property type="entry name" value="Cobalamin-bd_sf"/>
</dbReference>
<accession>A0A381Q8I5</accession>
<reference evidence="9" key="1">
    <citation type="submission" date="2018-05" db="EMBL/GenBank/DDBJ databases">
        <authorList>
            <person name="Lanie J.A."/>
            <person name="Ng W.-L."/>
            <person name="Kazmierczak K.M."/>
            <person name="Andrzejewski T.M."/>
            <person name="Davidsen T.M."/>
            <person name="Wayne K.J."/>
            <person name="Tettelin H."/>
            <person name="Glass J.I."/>
            <person name="Rusch D."/>
            <person name="Podicherti R."/>
            <person name="Tsui H.-C.T."/>
            <person name="Winkler M.E."/>
        </authorList>
    </citation>
    <scope>NUCLEOTIDE SEQUENCE</scope>
</reference>
<dbReference type="InterPro" id="IPR037010">
    <property type="entry name" value="VitB12-dep_Met_synth_activ_sf"/>
</dbReference>
<keyword evidence="4" id="KW-0677">Repeat</keyword>
<dbReference type="Gene3D" id="3.40.50.280">
    <property type="entry name" value="Cobalamin-binding domain"/>
    <property type="match status" value="1"/>
</dbReference>
<dbReference type="GO" id="GO:0008705">
    <property type="term" value="F:methionine synthase activity"/>
    <property type="evidence" value="ECO:0007669"/>
    <property type="project" value="InterPro"/>
</dbReference>
<sequence>MEEVVEEQVKDLGIDIIDVCMDSNIVETEKVLPQAIYELTSNFKGVMCIDSFSVEALQTAIESYPGRPIINSISLEEYKKGVSKLDAVLSQTRQHSPVYVALVNGPEGPGQTADEKYDLAAEIVKQAKEKHNVMPNQILMDVNAYPIGSESVEGLNFCAETLKCLPRIKAIHPDLKTSIGIGNLTNGLASKPYMRKVLTSVFLDEARKAGLDCAILNPNHYVPLESLIKSDVELARKVILDHDMTAFEELEQIAQTKKTGTQVKKIDYDDLSLEEGICQKIKDGFKQKQEGIIKKEGGEFPYKDKIVVDVAKIINKHEPLSFISGYLMTAMRELGDAFGRGEVSLPHLLKSADVMRHVMQFLESFMRFQSGVEPDAVIDYKGVVVIGTVYQDVHSIGKDLAKTLLENYGYRVVDLGVQVPLEKFIETARTEKADAIGMSALLVQTSNHMITVARMLVEEKFSIPVLIGGAPVNRRHAGYVAMKGGDDTDAILDNVFYCDSGMDGVNTMGLLMDKEKRPALLKENQQALLFQYQKAKGIQEEKHKLLETLPRRKISFRHHEVPAEGYGIQKVEFKLHKLSLDRKSLYSLNWKFGKKSSWLQKGITLEQLQSLEKEWIEKAEQNQWIIPKARFGLFPAQADGDEVIVYESESRDKELGRFDFDLCVGKGRKDKFSIGQYFHSVESGQIDAIGLQITTAGAGVEEGIKSLKEQNESESSLYLQGLSDRVAEDMAEYIHQLLRTRAGYKKENRGQRYSPGYPALTNLKGNHIIWNALGAEDLGVTLTVANEFFPPSTTAAVICFHKDAGYN</sequence>
<protein>
    <recommendedName>
        <fullName evidence="10">B12-binding domain-containing protein</fullName>
    </recommendedName>
</protein>
<dbReference type="GO" id="GO:0031419">
    <property type="term" value="F:cobalamin binding"/>
    <property type="evidence" value="ECO:0007669"/>
    <property type="project" value="InterPro"/>
</dbReference>
<dbReference type="PROSITE" id="PS50974">
    <property type="entry name" value="ADOMET_ACTIVATION"/>
    <property type="match status" value="1"/>
</dbReference>
<proteinExistence type="inferred from homology"/>
<evidence type="ECO:0000256" key="2">
    <source>
        <dbReference type="ARBA" id="ARBA00022603"/>
    </source>
</evidence>
<evidence type="ECO:0000256" key="3">
    <source>
        <dbReference type="ARBA" id="ARBA00022679"/>
    </source>
</evidence>
<evidence type="ECO:0000313" key="9">
    <source>
        <dbReference type="EMBL" id="SUZ74729.1"/>
    </source>
</evidence>
<dbReference type="EMBL" id="UINC01001220">
    <property type="protein sequence ID" value="SUZ74729.1"/>
    <property type="molecule type" value="Genomic_DNA"/>
</dbReference>
<dbReference type="PANTHER" id="PTHR45833">
    <property type="entry name" value="METHIONINE SYNTHASE"/>
    <property type="match status" value="1"/>
</dbReference>
<organism evidence="9">
    <name type="scientific">marine metagenome</name>
    <dbReference type="NCBI Taxonomy" id="408172"/>
    <lineage>
        <taxon>unclassified sequences</taxon>
        <taxon>metagenomes</taxon>
        <taxon>ecological metagenomes</taxon>
    </lineage>
</organism>
<evidence type="ECO:0000259" key="5">
    <source>
        <dbReference type="PROSITE" id="PS50972"/>
    </source>
</evidence>
<evidence type="ECO:0000259" key="6">
    <source>
        <dbReference type="PROSITE" id="PS50974"/>
    </source>
</evidence>
<gene>
    <name evidence="9" type="ORF">METZ01_LOCUS27583</name>
</gene>
<dbReference type="GO" id="GO:0046872">
    <property type="term" value="F:metal ion binding"/>
    <property type="evidence" value="ECO:0007669"/>
    <property type="project" value="InterPro"/>
</dbReference>
<feature type="domain" description="B12-binding" evidence="7">
    <location>
        <begin position="381"/>
        <end position="522"/>
    </location>
</feature>
<dbReference type="PANTHER" id="PTHR45833:SF2">
    <property type="entry name" value="BIFUNCTIONAL HOMOCYSTEINE S-METHYLTRANSFERASE_5,10-METHYLENETETRAHYDROFOLATE REDUCTASE"/>
    <property type="match status" value="1"/>
</dbReference>
<evidence type="ECO:0000259" key="8">
    <source>
        <dbReference type="PROSITE" id="PS51337"/>
    </source>
</evidence>
<dbReference type="SUPFAM" id="SSF51717">
    <property type="entry name" value="Dihydropteroate synthetase-like"/>
    <property type="match status" value="1"/>
</dbReference>
<name>A0A381Q8I5_9ZZZZ</name>
<dbReference type="GO" id="GO:0032259">
    <property type="term" value="P:methylation"/>
    <property type="evidence" value="ECO:0007669"/>
    <property type="project" value="UniProtKB-KW"/>
</dbReference>
<dbReference type="InterPro" id="IPR006158">
    <property type="entry name" value="Cobalamin-bd"/>
</dbReference>
<dbReference type="GO" id="GO:0042558">
    <property type="term" value="P:pteridine-containing compound metabolic process"/>
    <property type="evidence" value="ECO:0007669"/>
    <property type="project" value="InterPro"/>
</dbReference>
<dbReference type="PROSITE" id="PS51337">
    <property type="entry name" value="B12_BINDING_NTER"/>
    <property type="match status" value="1"/>
</dbReference>
<keyword evidence="3" id="KW-0808">Transferase</keyword>
<evidence type="ECO:0008006" key="10">
    <source>
        <dbReference type="Google" id="ProtNLM"/>
    </source>
</evidence>
<dbReference type="Pfam" id="PF00809">
    <property type="entry name" value="Pterin_bind"/>
    <property type="match status" value="1"/>
</dbReference>
<dbReference type="SUPFAM" id="SSF52242">
    <property type="entry name" value="Cobalamin (vitamin B12)-binding domain"/>
    <property type="match status" value="1"/>
</dbReference>
<dbReference type="SMART" id="SM01018">
    <property type="entry name" value="B12-binding_2"/>
    <property type="match status" value="1"/>
</dbReference>
<dbReference type="SUPFAM" id="SSF56507">
    <property type="entry name" value="Methionine synthase activation domain-like"/>
    <property type="match status" value="1"/>
</dbReference>
<dbReference type="PROSITE" id="PS51332">
    <property type="entry name" value="B12_BINDING"/>
    <property type="match status" value="1"/>
</dbReference>
<dbReference type="AlphaFoldDB" id="A0A381Q8I5"/>
<dbReference type="Pfam" id="PF02310">
    <property type="entry name" value="B12-binding"/>
    <property type="match status" value="1"/>
</dbReference>
<evidence type="ECO:0000259" key="7">
    <source>
        <dbReference type="PROSITE" id="PS51332"/>
    </source>
</evidence>
<dbReference type="InterPro" id="IPR004223">
    <property type="entry name" value="VitB12-dep_Met_synth_activ_dom"/>
</dbReference>
<dbReference type="Gene3D" id="1.10.1240.10">
    <property type="entry name" value="Methionine synthase domain"/>
    <property type="match status" value="1"/>
</dbReference>
<dbReference type="InterPro" id="IPR050554">
    <property type="entry name" value="Met_Synthase/Corrinoid"/>
</dbReference>
<dbReference type="SUPFAM" id="SSF47644">
    <property type="entry name" value="Methionine synthase domain"/>
    <property type="match status" value="1"/>
</dbReference>
<dbReference type="Pfam" id="PF02965">
    <property type="entry name" value="Met_synt_B12"/>
    <property type="match status" value="1"/>
</dbReference>
<dbReference type="PROSITE" id="PS50972">
    <property type="entry name" value="PTERIN_BINDING"/>
    <property type="match status" value="1"/>
</dbReference>